<dbReference type="InterPro" id="IPR036116">
    <property type="entry name" value="FN3_sf"/>
</dbReference>
<dbReference type="Pfam" id="PF00069">
    <property type="entry name" value="Pkinase"/>
    <property type="match status" value="1"/>
</dbReference>
<dbReference type="InterPro" id="IPR003599">
    <property type="entry name" value="Ig_sub"/>
</dbReference>
<feature type="binding site" evidence="9">
    <location>
        <position position="4249"/>
    </location>
    <ligand>
        <name>ATP</name>
        <dbReference type="ChEBI" id="CHEBI:30616"/>
    </ligand>
</feature>
<feature type="domain" description="Ig-like" evidence="13">
    <location>
        <begin position="3033"/>
        <end position="3124"/>
    </location>
</feature>
<accession>A0A9P0DZ54</accession>
<dbReference type="PROSITE" id="PS50011">
    <property type="entry name" value="PROTEIN_KINASE_DOM"/>
    <property type="match status" value="1"/>
</dbReference>
<dbReference type="GO" id="GO:0030154">
    <property type="term" value="P:cell differentiation"/>
    <property type="evidence" value="ECO:0007669"/>
    <property type="project" value="UniProtKB-ARBA"/>
</dbReference>
<dbReference type="FunFam" id="2.60.40.10:FF:000107">
    <property type="entry name" value="Myosin, light chain kinase a"/>
    <property type="match status" value="3"/>
</dbReference>
<reference evidence="15" key="1">
    <citation type="submission" date="2022-01" db="EMBL/GenBank/DDBJ databases">
        <authorList>
            <person name="King R."/>
        </authorList>
    </citation>
    <scope>NUCLEOTIDE SEQUENCE</scope>
</reference>
<dbReference type="Pfam" id="PF07679">
    <property type="entry name" value="I-set"/>
    <property type="match status" value="12"/>
</dbReference>
<feature type="domain" description="Ig-like" evidence="13">
    <location>
        <begin position="2594"/>
        <end position="2679"/>
    </location>
</feature>
<feature type="compositionally biased region" description="Basic and acidic residues" evidence="11">
    <location>
        <begin position="1624"/>
        <end position="1785"/>
    </location>
</feature>
<protein>
    <submittedName>
        <fullName evidence="15">Uncharacterized protein</fullName>
    </submittedName>
</protein>
<keyword evidence="8" id="KW-0393">Immunoglobulin domain</keyword>
<dbReference type="CDD" id="cd00063">
    <property type="entry name" value="FN3"/>
    <property type="match status" value="2"/>
</dbReference>
<evidence type="ECO:0000256" key="7">
    <source>
        <dbReference type="ARBA" id="ARBA00023157"/>
    </source>
</evidence>
<dbReference type="SMART" id="SM00409">
    <property type="entry name" value="IG"/>
    <property type="match status" value="12"/>
</dbReference>
<evidence type="ECO:0000256" key="4">
    <source>
        <dbReference type="ARBA" id="ARBA00022737"/>
    </source>
</evidence>
<dbReference type="GO" id="GO:0031672">
    <property type="term" value="C:A band"/>
    <property type="evidence" value="ECO:0007669"/>
    <property type="project" value="UniProtKB-SubCell"/>
</dbReference>
<dbReference type="PROSITE" id="PS50835">
    <property type="entry name" value="IG_LIKE"/>
    <property type="match status" value="11"/>
</dbReference>
<feature type="domain" description="Ig-like" evidence="13">
    <location>
        <begin position="3368"/>
        <end position="3461"/>
    </location>
</feature>
<dbReference type="InterPro" id="IPR008271">
    <property type="entry name" value="Ser/Thr_kinase_AS"/>
</dbReference>
<dbReference type="InterPro" id="IPR013098">
    <property type="entry name" value="Ig_I-set"/>
</dbReference>
<feature type="region of interest" description="Disordered" evidence="11">
    <location>
        <begin position="1944"/>
        <end position="2389"/>
    </location>
</feature>
<dbReference type="FunFam" id="1.10.510.10:FF:000175">
    <property type="entry name" value="Myosin light chain kinase, smooth muscle"/>
    <property type="match status" value="1"/>
</dbReference>
<dbReference type="CDD" id="cd14103">
    <property type="entry name" value="STKc_MLCK"/>
    <property type="match status" value="1"/>
</dbReference>
<dbReference type="GO" id="GO:0009653">
    <property type="term" value="P:anatomical structure morphogenesis"/>
    <property type="evidence" value="ECO:0007669"/>
    <property type="project" value="UniProtKB-ARBA"/>
</dbReference>
<feature type="domain" description="Ig-like" evidence="13">
    <location>
        <begin position="4008"/>
        <end position="4096"/>
    </location>
</feature>
<feature type="compositionally biased region" description="Basic and acidic residues" evidence="11">
    <location>
        <begin position="2343"/>
        <end position="2387"/>
    </location>
</feature>
<feature type="domain" description="Ig-like" evidence="13">
    <location>
        <begin position="3810"/>
        <end position="3887"/>
    </location>
</feature>
<dbReference type="Proteomes" id="UP001153709">
    <property type="component" value="Chromosome 8"/>
</dbReference>
<feature type="coiled-coil region" evidence="10">
    <location>
        <begin position="755"/>
        <end position="801"/>
    </location>
</feature>
<evidence type="ECO:0000256" key="3">
    <source>
        <dbReference type="ARBA" id="ARBA00022490"/>
    </source>
</evidence>
<keyword evidence="10" id="KW-0175">Coiled coil</keyword>
<dbReference type="FunFam" id="2.60.40.10:FF:000345">
    <property type="entry name" value="Muscle M-line assembly protein unc-89"/>
    <property type="match status" value="1"/>
</dbReference>
<dbReference type="Gene3D" id="2.60.40.10">
    <property type="entry name" value="Immunoglobulins"/>
    <property type="match status" value="14"/>
</dbReference>
<dbReference type="FunFam" id="2.60.40.10:FF:001166">
    <property type="entry name" value="Uncharacterized protein, isoform D"/>
    <property type="match status" value="1"/>
</dbReference>
<dbReference type="Gene3D" id="3.30.200.20">
    <property type="entry name" value="Phosphorylase Kinase, domain 1"/>
    <property type="match status" value="1"/>
</dbReference>
<evidence type="ECO:0000256" key="2">
    <source>
        <dbReference type="ARBA" id="ARBA00006692"/>
    </source>
</evidence>
<feature type="compositionally biased region" description="Basic and acidic residues" evidence="11">
    <location>
        <begin position="1596"/>
        <end position="1614"/>
    </location>
</feature>
<feature type="compositionally biased region" description="Polar residues" evidence="11">
    <location>
        <begin position="3596"/>
        <end position="3609"/>
    </location>
</feature>
<dbReference type="PROSITE" id="PS00108">
    <property type="entry name" value="PROTEIN_KINASE_ST"/>
    <property type="match status" value="1"/>
</dbReference>
<comment type="similarity">
    <text evidence="2">Belongs to the protein kinase superfamily. CAMK Ser/Thr protein kinase family.</text>
</comment>
<feature type="coiled-coil region" evidence="10">
    <location>
        <begin position="891"/>
        <end position="918"/>
    </location>
</feature>
<evidence type="ECO:0000256" key="6">
    <source>
        <dbReference type="ARBA" id="ARBA00022840"/>
    </source>
</evidence>
<evidence type="ECO:0000256" key="8">
    <source>
        <dbReference type="ARBA" id="ARBA00023319"/>
    </source>
</evidence>
<keyword evidence="16" id="KW-1185">Reference proteome</keyword>
<dbReference type="InterPro" id="IPR017441">
    <property type="entry name" value="Protein_kinase_ATP_BS"/>
</dbReference>
<dbReference type="InterPro" id="IPR003598">
    <property type="entry name" value="Ig_sub2"/>
</dbReference>
<feature type="domain" description="Fibronectin type-III" evidence="14">
    <location>
        <begin position="4100"/>
        <end position="4197"/>
    </location>
</feature>
<dbReference type="Pfam" id="PF00041">
    <property type="entry name" value="fn3"/>
    <property type="match status" value="2"/>
</dbReference>
<evidence type="ECO:0000256" key="10">
    <source>
        <dbReference type="SAM" id="Coils"/>
    </source>
</evidence>
<sequence length="4510" mass="516614">MAVLKTNVESNSQIPQQGVLSIIEAAAVINELAESLSSTDQTNDTDIKDVSADFVETAVSVRDELNQLTTVIVKVNENLQKPEILEQQKPELKRAISAVKEKLEEVVTKTLPNAEKLKIAEHNLKTLNAKLDEVVEKLSEEHEKPTERQDAKLVKELLEPISVLRDEMAVLKTNVESNSQIPQQGVLSIIEAAAVINELAESLSSTDQTNDTDIKDVSADFVETAVSVRDELNQLTTVIVKVNENLQKPEILEQQKPELKRAISAVKEKLEEVVTKTLPNAEKLKIAEHNLKTLNAKLDEVVEKLSEEHEKPTERQDAKLVKELLEPISVLRDEMAVLKTNVESNSQIPQQGVLSIIEAAAIINELAESLSSIKQTTDTDIKDVSADFVETAVSVKDELNQLTTVIVKVNENLQKPEILEQQKPELKRAISAVKEKLGEVIGKTLPGAPKLKSLEHSLMSVNAKLDELVEKLSEEPQKLVECKEVKLVEELLEPVKILASVITALSKKVDLGSHIPQQSILSIIETEYVLNELVEKLILAKHNSAPCISDVLSEYLKKMSVTSTILNKLVAITVAISDNLKKPQALKDQRAEMKSSILSLIEMLDEIVFTIVPNVIILQPAEKSFKLFNAKLTDVLSSIEIDNIKTGFLEQLDSLVVSLCQTLNVTNTEVENLIQSSKTMCPLLASPISDLNAITDTASILQTKFSSTLAFSLACKEGVEEIKQLMDMFSEFNEFTDSIKDLSPLSDLDTISFKANVLANRLEQITNNLQIYLTEDIISPLDFVKLKIENLAENLVEVKKSFLKIDLLKVPLCRLQEFFKDLRLNKQIPDKGFRKFSNIHESLFKVIELINSSNLDMAAVLTLEKLVKHLESISKTINMGIIDGNKVKFTCDNESEILKKLNDAFNALEDEFNTLSDASNFCTEAKVILSHIQTYRDWITEKATNRQDTATIKNLKLPTNQLLEELNLINKKISKSAKFITPLKTLKENVNNFNETLTKIENSTILEVPNIERMLIHDLESLVPHLEDVLIEFVKINSIQDKQEATKYDSIRKALSKLRNHIENIDGSTFVESITENMLLAALKNISNCLQEFEDKIKHEIALEQKHKLATYLQPLLAVKNELEILKSDVKLLPKPTDVVVSFLALEEPIKASIDIIEKLDMSVEVNANLETFNSNLNPSFIKLSKIINNVNNIMTDVDIFELELPMIVEDIKGIQETINTDESMTLTKRVNVTESVESINSAIKIILDEANKVRKDYKVVKNLLSALSNLDATIKEVDVKGKESPITILFELQEPISQFKNNLLLAQDIGYNTKDFSKDYADTLNNLSDKLTALCLYIDDTSKTMENQKDFLKDTELSMSDLENATKECCSMLVLHEKMEVISQSTTLFAESLKIIKNKIAKQIFDLRNDVQFCKELKNAVSTFTGTLHNTEFTLLKPLINILNIAHETICDQQNSINATENDLPDNLLTLINLSATINNCNSSLDRPKTVLYNLEQLKTSITNTKIATNDYKSFEPLHLVLNILYEEVCSIIHELEQLEIIEITDQEIEYKNEDEKEEKKKIKKKQKKSQNENEEIIQEKGQEEEIDQLETQAEELKSSKEIEKIDKYEKQPSTEQIEGEETVEKAEQNVELNEKRKNKEDEDKLNPDEDLTQKKEQAENKPKEIENKEKEITEKEKEKSQENEKEVEKLIEKDKLQRVNKKPEEDKNMDNEKLVKEKADLDKKEEESTLDKEQLKKETKEEQKKMQEEEIARKEEDLQEEKKLEEQRLKQEKEELNKKKKEKKLEEEKLKKEKEELDRKKKEQEEKELEEKIIKESEIARKEEELQRLKKEEEDKKLVEEKLKKETEELNKKKKEKKLEEEKLKKEKEELDRKKKEQEEKELEEKKIKENEIARKGEEQQRLKKEEEDKKLEEEKFKKEKEELNKKKKEKKLEEEKIKKEKEELDRKQKEQEEKEMEEKKIKENEIARKEEEQQRLKKEEEDKKLEEEKLKKETEEPNKKKKEKKLEEEKLKKEKEELDGKKKEQEEKELEEKKIKENEIARKEEEQQRLKKEEEDKKLEEEKLKKETEELNKKKKEKKLEEEKLKKEKEELDRKNKEQEEKEMEEKKIKENEIARKEEEQKRLKKEEEDKKLEEERLKKEKEELNKKKKEKILEEEKLNNEKEVDRKKKEQEEKELENKKNEEKEKVRKEEELQRLKKEEDDKKKEEARLKQEKEELNKKEKEKKFAEEKLKKEKEELDRKKKEQEEKELKEIKMKEKDMARKEEELQRLKKDEDNKKLEEERLKQDMKKTEKETAEITDERLEKEKAEIIKMEQGKKSKEEKLKKENVPKKNKLQQKLPKEKEEKEIKKDLEMPKLKNEEEKLTVNKNLENEEQKSRKEHQSLEIAKTAQRSYVDERLENETLAKMKKEERIKLKTKETYESNYVINKVESQTSNEDIKTNDYASETFKSESQSRRDNKVTDTTRNIVDNLESYKPSTYHGNVYAGRKPFFTTGLKNTSATPGSSVQLMCNLVESENLNIMWFKNNQIIEQTANLKMKSSGNTATLQLEHVSLDDTGEYSCIASNDHGESTTFAYLDVSDGGNTQTTAPAFTRNIVDNYRVSSDEINLECKIKSLIKPNIRWYKDGQEIYTGSRYAQSYLSDGLCRLSITSPDSGDSGRYSCRLENSLWSEQLSYDLKFDGKKEYMRHKSRERQTRDSSLGRTARSYYSGIMTDTFVPRGGTMALQVEVKGSPLNVSWYKESSRLTNTSSRHKVLTERNVHTLLIPDVNEYEAGKYTFRALYPEGPVDTSAYVQVVQRSYPHGKPAMFLSRPDSILTLREGDDIVVSFRITGDPKPTVTWMKGLRDITTSYRSYKEKSDDYMRLTLKRISAEDAGTYCILAKNCHGCDRAFFTVRIRERARSLTPIRNQSLLESQSYHDFYRETDVPSPIPGPPVVVESGRNWLCLSWDKPVQTTSIPVLAYRVEMWTRGAEGARWTEAGVTPLTSFDIFNLKAETEYQFRVTPRNRYGWGESVQSGVLTLGKPTSLPEFTKVLPGQLKALLGTEVTLECEVQGEPIPTVRWLKDLQEIYPQEDQRYQIYQESSICRLVITNLQESDSGRYMCESINKIGRVSTFARLAVVKDPKILLADSGLRLGINNFNSTDPLPPQFTMRLRDRRIEISYPVRLTCQIIGYPSPNVKWYHDGKQIKEDDRHAFSTDDNFQTLEIIKSNMDDAGTYSISADNDHGSVSCHCNLVVDRGIKDYITPVFVSHVEPSEIKVKEGEELRLSARVEAYPGVGLTWYKDGVRLRPSRRFVITLSYDGIVLLSIGKILKKDSGLYTCVCSNEVGRAQSTARVEVVDESTDTQNQTVKIKSDIPYSKEPRFLKKPRSTEAFEGDNIIILCEVIGDPKPDVMWLRDFLKPDYYRDAAHFYQVDDTPEYRLEIPNAKIDYTGTYTIYAKNCHGDAKAIISLQIKVKDPKPTGKDMGKKKIVDVQTIPSIEKELSNIRCCDGDSATLECQVLATPPPDVRWERAGKLVRLGGDFDADFDGKIAKLSIKRVYPEDEGEYTCVAYNELGTASTSACLIVDLPEEKENLLCQQLKRPSEFLDPSSNRISPRSTPIRSLTPAPSYRERGVTQFRSSNRIRAAPPKFYAYPHNRVAEQGETVRFQSAVAGHPDPWVTWEKDGVPVTPSARLRMTERDDLRTLEITDVIPSDSGVYKIILENDVGRVETSAKLDVIGHRIPSSRGLRARSLSPKPAPYYSKGLVGSYTRLTSKPSLYSDYRSSLANLKRFKENIDSQDYKANSDYSFTCNNNKDSSFCRPEIIKSLPNNLKVSEGDSVVLELDTIGDQPMDIVWMKDGCILPDCIDFQQISEDGVIRLILRDVYSQDSGNYRCEIYNLYGDAFATCCLIVEGTWAEEPHIQDNIFPVKNSEQKNVSDHQKVEQDGDVGILHIVGASNSSAGSVDRSPLSSTSTSSDIESPSIAIAARRSTNLAISDRECNSDSGVSMEEAVQLEETAPVLLRGPQDTTALVGDRVLLKATYRGHPEPRVRWSKAGRELKNDERTSITSGDGVSCLLLQNITTDDSGKYDVNVMNSHGEDSNYASVAVEGPPDPPSGTPCITTSLDSVTLTWSSSPYDGGKIVNGYAVDYSMVGSDIWTTAVEECHSLSYVVRGLQPGGRYVFRVRALNVHGYSKPSLESDIVQLEEHNESSYFEPRVVSVEPGPEFKTRYDVLEELGKGRYGVVHKVIDKVSNQKLAAKFIKCRTSKDRDKVQDEIDIMNLLRHQKLLQLAAAFENPRDMIMIMEYISGGELFERVVADDFTLTEKDCILFMRQICEGVAYMHSQSIVHLDLKPENIMCHTRTSHEIKIIDFGLAQKLNPKEPIRVLFGTPEFIPPEIISYEPIGVESDMWSIGVICYVLLSGLSPFMGDNDSETFTNITRADYDFDDEAFNTVSQNARDFIGALLIKRKEERLSAEQSLKHVWLDPETHQQTVVLSTDKLKKFIIRRKWQPSRLLRQAA</sequence>
<dbReference type="InterPro" id="IPR036179">
    <property type="entry name" value="Ig-like_dom_sf"/>
</dbReference>
<dbReference type="OrthoDB" id="10260894at2759"/>
<dbReference type="InterPro" id="IPR007110">
    <property type="entry name" value="Ig-like_dom"/>
</dbReference>
<feature type="domain" description="Ig-like" evidence="13">
    <location>
        <begin position="3153"/>
        <end position="3235"/>
    </location>
</feature>
<dbReference type="InterPro" id="IPR003961">
    <property type="entry name" value="FN3_dom"/>
</dbReference>
<dbReference type="SMART" id="SM00408">
    <property type="entry name" value="IGc2"/>
    <property type="match status" value="11"/>
</dbReference>
<dbReference type="EMBL" id="OU898283">
    <property type="protein sequence ID" value="CAH1285047.1"/>
    <property type="molecule type" value="Genomic_DNA"/>
</dbReference>
<feature type="region of interest" description="Disordered" evidence="11">
    <location>
        <begin position="1867"/>
        <end position="1918"/>
    </location>
</feature>
<keyword evidence="5 9" id="KW-0547">Nucleotide-binding</keyword>
<feature type="coiled-coil region" evidence="10">
    <location>
        <begin position="117"/>
        <end position="144"/>
    </location>
</feature>
<feature type="domain" description="Ig-like" evidence="13">
    <location>
        <begin position="2494"/>
        <end position="2584"/>
    </location>
</feature>
<feature type="domain" description="Ig-like" evidence="13">
    <location>
        <begin position="3636"/>
        <end position="3724"/>
    </location>
</feature>
<evidence type="ECO:0000313" key="15">
    <source>
        <dbReference type="EMBL" id="CAH1285047.1"/>
    </source>
</evidence>
<dbReference type="SUPFAM" id="SSF56112">
    <property type="entry name" value="Protein kinase-like (PK-like)"/>
    <property type="match status" value="1"/>
</dbReference>
<evidence type="ECO:0000259" key="12">
    <source>
        <dbReference type="PROSITE" id="PS50011"/>
    </source>
</evidence>
<dbReference type="CDD" id="cd00096">
    <property type="entry name" value="Ig"/>
    <property type="match status" value="3"/>
</dbReference>
<comment type="subcellular location">
    <subcellularLocation>
        <location evidence="1">Cytoplasm</location>
        <location evidence="1">Myofibril</location>
        <location evidence="1">Sarcomere</location>
        <location evidence="1">A band</location>
    </subcellularLocation>
</comment>
<evidence type="ECO:0000313" key="16">
    <source>
        <dbReference type="Proteomes" id="UP001153709"/>
    </source>
</evidence>
<feature type="domain" description="Protein kinase" evidence="12">
    <location>
        <begin position="4220"/>
        <end position="4475"/>
    </location>
</feature>
<feature type="domain" description="Ig-like" evidence="13">
    <location>
        <begin position="2810"/>
        <end position="2882"/>
    </location>
</feature>
<keyword evidence="3" id="KW-0963">Cytoplasm</keyword>
<feature type="region of interest" description="Disordered" evidence="11">
    <location>
        <begin position="1793"/>
        <end position="1812"/>
    </location>
</feature>
<dbReference type="InterPro" id="IPR011009">
    <property type="entry name" value="Kinase-like_dom_sf"/>
</dbReference>
<dbReference type="FunFam" id="2.60.40.10:FF:001452">
    <property type="entry name" value="Uncharacterized protein, isoform F"/>
    <property type="match status" value="1"/>
</dbReference>
<proteinExistence type="inferred from homology"/>
<feature type="coiled-coil region" evidence="10">
    <location>
        <begin position="284"/>
        <end position="311"/>
    </location>
</feature>
<feature type="region of interest" description="Disordered" evidence="11">
    <location>
        <begin position="3594"/>
        <end position="3614"/>
    </location>
</feature>
<dbReference type="SUPFAM" id="SSF49265">
    <property type="entry name" value="Fibronectin type III"/>
    <property type="match status" value="1"/>
</dbReference>
<dbReference type="InterPro" id="IPR013783">
    <property type="entry name" value="Ig-like_fold"/>
</dbReference>
<dbReference type="SUPFAM" id="SSF48726">
    <property type="entry name" value="Immunoglobulin"/>
    <property type="match status" value="12"/>
</dbReference>
<keyword evidence="7" id="KW-1015">Disulfide bond</keyword>
<dbReference type="FunFam" id="2.60.40.10:FF:000612">
    <property type="entry name" value="palladin isoform X1"/>
    <property type="match status" value="1"/>
</dbReference>
<dbReference type="PANTHER" id="PTHR47633">
    <property type="entry name" value="IMMUNOGLOBULIN"/>
    <property type="match status" value="1"/>
</dbReference>
<dbReference type="InterPro" id="IPR000719">
    <property type="entry name" value="Prot_kinase_dom"/>
</dbReference>
<dbReference type="SMART" id="SM00060">
    <property type="entry name" value="FN3"/>
    <property type="match status" value="2"/>
</dbReference>
<keyword evidence="6 9" id="KW-0067">ATP-binding</keyword>
<name>A0A9P0DZ54_DIABA</name>
<dbReference type="SMART" id="SM00220">
    <property type="entry name" value="S_TKc"/>
    <property type="match status" value="1"/>
</dbReference>
<evidence type="ECO:0000256" key="9">
    <source>
        <dbReference type="PROSITE-ProRule" id="PRU10141"/>
    </source>
</evidence>
<dbReference type="GO" id="GO:0045989">
    <property type="term" value="P:positive regulation of striated muscle contraction"/>
    <property type="evidence" value="ECO:0007669"/>
    <property type="project" value="UniProtKB-ARBA"/>
</dbReference>
<gene>
    <name evidence="15" type="ORF">DIABBA_LOCUS12304</name>
</gene>
<dbReference type="GO" id="GO:0040017">
    <property type="term" value="P:positive regulation of locomotion"/>
    <property type="evidence" value="ECO:0007669"/>
    <property type="project" value="UniProtKB-ARBA"/>
</dbReference>
<dbReference type="GO" id="GO:0005524">
    <property type="term" value="F:ATP binding"/>
    <property type="evidence" value="ECO:0007669"/>
    <property type="project" value="UniProtKB-UniRule"/>
</dbReference>
<organism evidence="15 16">
    <name type="scientific">Diabrotica balteata</name>
    <name type="common">Banded cucumber beetle</name>
    <dbReference type="NCBI Taxonomy" id="107213"/>
    <lineage>
        <taxon>Eukaryota</taxon>
        <taxon>Metazoa</taxon>
        <taxon>Ecdysozoa</taxon>
        <taxon>Arthropoda</taxon>
        <taxon>Hexapoda</taxon>
        <taxon>Insecta</taxon>
        <taxon>Pterygota</taxon>
        <taxon>Neoptera</taxon>
        <taxon>Endopterygota</taxon>
        <taxon>Coleoptera</taxon>
        <taxon>Polyphaga</taxon>
        <taxon>Cucujiformia</taxon>
        <taxon>Chrysomeloidea</taxon>
        <taxon>Chrysomelidae</taxon>
        <taxon>Galerucinae</taxon>
        <taxon>Diabroticina</taxon>
        <taxon>Diabroticites</taxon>
        <taxon>Diabrotica</taxon>
    </lineage>
</organism>
<dbReference type="PANTHER" id="PTHR47633:SF7">
    <property type="entry name" value="TITIN HOMOLOG"/>
    <property type="match status" value="1"/>
</dbReference>
<evidence type="ECO:0000256" key="11">
    <source>
        <dbReference type="SAM" id="MobiDB-lite"/>
    </source>
</evidence>
<dbReference type="GO" id="GO:0004674">
    <property type="term" value="F:protein serine/threonine kinase activity"/>
    <property type="evidence" value="ECO:0007669"/>
    <property type="project" value="UniProtKB-KW"/>
</dbReference>
<feature type="region of interest" description="Disordered" evidence="11">
    <location>
        <begin position="1554"/>
        <end position="1785"/>
    </location>
</feature>
<evidence type="ECO:0000259" key="14">
    <source>
        <dbReference type="PROSITE" id="PS50853"/>
    </source>
</evidence>
<dbReference type="FunFam" id="2.60.40.10:FF:000425">
    <property type="entry name" value="Myosin light chain kinase"/>
    <property type="match status" value="2"/>
</dbReference>
<dbReference type="GO" id="GO:0060298">
    <property type="term" value="P:positive regulation of sarcomere organization"/>
    <property type="evidence" value="ECO:0007669"/>
    <property type="project" value="UniProtKB-ARBA"/>
</dbReference>
<evidence type="ECO:0000256" key="5">
    <source>
        <dbReference type="ARBA" id="ARBA00022741"/>
    </source>
</evidence>
<dbReference type="Gene3D" id="1.10.510.10">
    <property type="entry name" value="Transferase(Phosphotransferase) domain 1"/>
    <property type="match status" value="1"/>
</dbReference>
<feature type="domain" description="Ig-like" evidence="13">
    <location>
        <begin position="3484"/>
        <end position="3572"/>
    </location>
</feature>
<dbReference type="PROSITE" id="PS50853">
    <property type="entry name" value="FN3"/>
    <property type="match status" value="2"/>
</dbReference>
<evidence type="ECO:0000256" key="1">
    <source>
        <dbReference type="ARBA" id="ARBA00004161"/>
    </source>
</evidence>
<keyword evidence="4" id="KW-0677">Repeat</keyword>
<evidence type="ECO:0000259" key="13">
    <source>
        <dbReference type="PROSITE" id="PS50835"/>
    </source>
</evidence>
<feature type="compositionally biased region" description="Basic and acidic residues" evidence="11">
    <location>
        <begin position="1944"/>
        <end position="2334"/>
    </location>
</feature>
<feature type="domain" description="Ig-like" evidence="13">
    <location>
        <begin position="3252"/>
        <end position="3343"/>
    </location>
</feature>
<feature type="domain" description="Fibronectin type-III" evidence="14">
    <location>
        <begin position="2935"/>
        <end position="3029"/>
    </location>
</feature>
<dbReference type="PROSITE" id="PS00107">
    <property type="entry name" value="PROTEIN_KINASE_ATP"/>
    <property type="match status" value="1"/>
</dbReference>
<dbReference type="FunFam" id="2.60.40.10:FF:001053">
    <property type="entry name" value="Uncharacterized protein, isoform D"/>
    <property type="match status" value="1"/>
</dbReference>